<dbReference type="SUPFAM" id="SSF103473">
    <property type="entry name" value="MFS general substrate transporter"/>
    <property type="match status" value="1"/>
</dbReference>
<protein>
    <submittedName>
        <fullName evidence="8">Putative MFS family arabinose efflux permease</fullName>
    </submittedName>
</protein>
<proteinExistence type="predicted"/>
<dbReference type="Gene3D" id="1.20.1250.20">
    <property type="entry name" value="MFS general substrate transporter like domains"/>
    <property type="match status" value="1"/>
</dbReference>
<keyword evidence="5 7" id="KW-1133">Transmembrane helix</keyword>
<evidence type="ECO:0000256" key="1">
    <source>
        <dbReference type="ARBA" id="ARBA00004651"/>
    </source>
</evidence>
<feature type="transmembrane region" description="Helical" evidence="7">
    <location>
        <begin position="290"/>
        <end position="310"/>
    </location>
</feature>
<dbReference type="CDD" id="cd06173">
    <property type="entry name" value="MFS_MefA_like"/>
    <property type="match status" value="1"/>
</dbReference>
<feature type="transmembrane region" description="Helical" evidence="7">
    <location>
        <begin position="219"/>
        <end position="244"/>
    </location>
</feature>
<organism evidence="8 9">
    <name type="scientific">Bradyrhizobium macuxiense</name>
    <dbReference type="NCBI Taxonomy" id="1755647"/>
    <lineage>
        <taxon>Bacteria</taxon>
        <taxon>Pseudomonadati</taxon>
        <taxon>Pseudomonadota</taxon>
        <taxon>Alphaproteobacteria</taxon>
        <taxon>Hyphomicrobiales</taxon>
        <taxon>Nitrobacteraceae</taxon>
        <taxon>Bradyrhizobium</taxon>
    </lineage>
</organism>
<comment type="subcellular location">
    <subcellularLocation>
        <location evidence="1">Cell membrane</location>
        <topology evidence="1">Multi-pass membrane protein</topology>
    </subcellularLocation>
</comment>
<evidence type="ECO:0000313" key="9">
    <source>
        <dbReference type="Proteomes" id="UP000321304"/>
    </source>
</evidence>
<gene>
    <name evidence="8" type="ORF">FBZ93_12520</name>
</gene>
<accession>A0A560KXS0</accession>
<feature type="transmembrane region" description="Helical" evidence="7">
    <location>
        <begin position="89"/>
        <end position="107"/>
    </location>
</feature>
<evidence type="ECO:0000256" key="3">
    <source>
        <dbReference type="ARBA" id="ARBA00022475"/>
    </source>
</evidence>
<feature type="transmembrane region" description="Helical" evidence="7">
    <location>
        <begin position="53"/>
        <end position="77"/>
    </location>
</feature>
<dbReference type="Proteomes" id="UP000321304">
    <property type="component" value="Unassembled WGS sequence"/>
</dbReference>
<dbReference type="EMBL" id="VITY01000025">
    <property type="protein sequence ID" value="TWB86894.1"/>
    <property type="molecule type" value="Genomic_DNA"/>
</dbReference>
<keyword evidence="9" id="KW-1185">Reference proteome</keyword>
<reference evidence="8 9" key="1">
    <citation type="submission" date="2019-06" db="EMBL/GenBank/DDBJ databases">
        <title>Genomic Encyclopedia of Type Strains, Phase IV (KMG-V): Genome sequencing to study the core and pangenomes of soil and plant-associated prokaryotes.</title>
        <authorList>
            <person name="Whitman W."/>
        </authorList>
    </citation>
    <scope>NUCLEOTIDE SEQUENCE [LARGE SCALE GENOMIC DNA]</scope>
    <source>
        <strain evidence="8 9">BR 10355</strain>
    </source>
</reference>
<comment type="caution">
    <text evidence="8">The sequence shown here is derived from an EMBL/GenBank/DDBJ whole genome shotgun (WGS) entry which is preliminary data.</text>
</comment>
<name>A0A560KXS0_9BRAD</name>
<keyword evidence="2" id="KW-0813">Transport</keyword>
<keyword evidence="6 7" id="KW-0472">Membrane</keyword>
<sequence>MRSRSNATRTGSIFSAEGFLYYSSAQIISNIGTWTQRLAQDWLALAISNNNSYALAVTVAMQTVPIVLFGVFAGSLADKNSKNLKRAIIGPYLMNASALVALGISSLLRWVDIYQIFAVAFIGGMATAFAQPARTAIVYDIVGPAFLPKAVSINSIIFNSSKIIGPMIAGYMLVFMKPGWAFILNGLSYVISAVMVVAIKLKRRSNDRADGLVPRRGGLVSYVLSRPKIMVILAMVALVSAFAQNGQLVLPFIVKENFDGDVRIYGYLTSTMAVGSIAAAFAYRNNLNSMNMMFGVCLLIGIAQAAMSAAAYPALLFLAIAAVGFLVVIMNISTNSALQLAVGDGMRAQVMALFMTANISANAAGAIFVAAMIQRLGAYRSLFICALATLILSILLFAIYRLNLQVRPSR</sequence>
<evidence type="ECO:0000256" key="4">
    <source>
        <dbReference type="ARBA" id="ARBA00022692"/>
    </source>
</evidence>
<dbReference type="GO" id="GO:0005886">
    <property type="term" value="C:plasma membrane"/>
    <property type="evidence" value="ECO:0007669"/>
    <property type="project" value="UniProtKB-SubCell"/>
</dbReference>
<feature type="transmembrane region" description="Helical" evidence="7">
    <location>
        <begin position="180"/>
        <end position="199"/>
    </location>
</feature>
<evidence type="ECO:0000256" key="2">
    <source>
        <dbReference type="ARBA" id="ARBA00022448"/>
    </source>
</evidence>
<feature type="transmembrane region" description="Helical" evidence="7">
    <location>
        <begin position="264"/>
        <end position="283"/>
    </location>
</feature>
<dbReference type="InterPro" id="IPR036259">
    <property type="entry name" value="MFS_trans_sf"/>
</dbReference>
<evidence type="ECO:0000313" key="8">
    <source>
        <dbReference type="EMBL" id="TWB86894.1"/>
    </source>
</evidence>
<feature type="transmembrane region" description="Helical" evidence="7">
    <location>
        <begin position="350"/>
        <end position="373"/>
    </location>
</feature>
<keyword evidence="4 7" id="KW-0812">Transmembrane</keyword>
<evidence type="ECO:0000256" key="7">
    <source>
        <dbReference type="SAM" id="Phobius"/>
    </source>
</evidence>
<dbReference type="PANTHER" id="PTHR23513:SF11">
    <property type="entry name" value="STAPHYLOFERRIN A TRANSPORTER"/>
    <property type="match status" value="1"/>
</dbReference>
<dbReference type="Pfam" id="PF05977">
    <property type="entry name" value="MFS_3"/>
    <property type="match status" value="1"/>
</dbReference>
<dbReference type="OrthoDB" id="9809918at2"/>
<evidence type="ECO:0000256" key="5">
    <source>
        <dbReference type="ARBA" id="ARBA00022989"/>
    </source>
</evidence>
<dbReference type="AlphaFoldDB" id="A0A560KXS0"/>
<dbReference type="RefSeq" id="WP_146993078.1">
    <property type="nucleotide sequence ID" value="NZ_VITY01000025.1"/>
</dbReference>
<keyword evidence="3" id="KW-1003">Cell membrane</keyword>
<evidence type="ECO:0000256" key="6">
    <source>
        <dbReference type="ARBA" id="ARBA00023136"/>
    </source>
</evidence>
<feature type="transmembrane region" description="Helical" evidence="7">
    <location>
        <begin position="379"/>
        <end position="400"/>
    </location>
</feature>
<dbReference type="PANTHER" id="PTHR23513">
    <property type="entry name" value="INTEGRAL MEMBRANE EFFLUX PROTEIN-RELATED"/>
    <property type="match status" value="1"/>
</dbReference>
<dbReference type="InterPro" id="IPR010290">
    <property type="entry name" value="TM_effector"/>
</dbReference>
<feature type="transmembrane region" description="Helical" evidence="7">
    <location>
        <begin position="316"/>
        <end position="338"/>
    </location>
</feature>
<feature type="transmembrane region" description="Helical" evidence="7">
    <location>
        <begin position="113"/>
        <end position="130"/>
    </location>
</feature>